<feature type="transmembrane region" description="Helical" evidence="8">
    <location>
        <begin position="306"/>
        <end position="324"/>
    </location>
</feature>
<keyword evidence="4" id="KW-0309">Germination</keyword>
<dbReference type="GO" id="GO:0016020">
    <property type="term" value="C:membrane"/>
    <property type="evidence" value="ECO:0007669"/>
    <property type="project" value="UniProtKB-SubCell"/>
</dbReference>
<sequence>MAVMQRISQLELGLLFILFHFSTATGFLMTLLFSTQAYQGWLTIIVAAAGGLLITYISIVLAKQRAGEFLVHYGKELVGRWLHIILMIASCFFFIHLAGIVLRQVTDFMVQVYLPTTPSWVVAALFTFVVTMAVRIGIEAIFRCAAGFFLITFCVVVITPFLVANELNYDRSIALLTHFNAASLFSKSYPFIPWFGEMYMVVFIFPFIAKSQKTFRSLLWSTVVSAFIIEINFVLCFLLFGSNLSGQMNYPILEMLRFIRIGDFLENLDPIFVAIWLASLFIKVSILLYIPVLISTQLMGLKDTRPFSFSFGAIMLGISIHLVNNSIELNQFILKSWPNFALFVECLPLIYWIMSLIKKHRANVS</sequence>
<feature type="transmembrane region" description="Helical" evidence="8">
    <location>
        <begin position="336"/>
        <end position="357"/>
    </location>
</feature>
<proteinExistence type="inferred from homology"/>
<evidence type="ECO:0000313" key="9">
    <source>
        <dbReference type="EMBL" id="NOU94560.1"/>
    </source>
</evidence>
<keyword evidence="3" id="KW-0813">Transport</keyword>
<comment type="similarity">
    <text evidence="2">Belongs to the amino acid-polyamine-organocation (APC) superfamily. Spore germination protein (SGP) (TC 2.A.3.9) family.</text>
</comment>
<dbReference type="AlphaFoldDB" id="A0A972GX98"/>
<comment type="subcellular location">
    <subcellularLocation>
        <location evidence="1">Membrane</location>
        <topology evidence="1">Multi-pass membrane protein</topology>
    </subcellularLocation>
</comment>
<evidence type="ECO:0000256" key="2">
    <source>
        <dbReference type="ARBA" id="ARBA00007998"/>
    </source>
</evidence>
<feature type="transmembrane region" description="Helical" evidence="8">
    <location>
        <begin position="81"/>
        <end position="100"/>
    </location>
</feature>
<dbReference type="InterPro" id="IPR004761">
    <property type="entry name" value="Spore_GerAB"/>
</dbReference>
<organism evidence="9 10">
    <name type="scientific">Paenibacillus foliorum</name>
    <dbReference type="NCBI Taxonomy" id="2654974"/>
    <lineage>
        <taxon>Bacteria</taxon>
        <taxon>Bacillati</taxon>
        <taxon>Bacillota</taxon>
        <taxon>Bacilli</taxon>
        <taxon>Bacillales</taxon>
        <taxon>Paenibacillaceae</taxon>
        <taxon>Paenibacillus</taxon>
    </lineage>
</organism>
<evidence type="ECO:0000256" key="4">
    <source>
        <dbReference type="ARBA" id="ARBA00022544"/>
    </source>
</evidence>
<dbReference type="EMBL" id="WHOD01000056">
    <property type="protein sequence ID" value="NOU94560.1"/>
    <property type="molecule type" value="Genomic_DNA"/>
</dbReference>
<keyword evidence="10" id="KW-1185">Reference proteome</keyword>
<reference evidence="9" key="1">
    <citation type="submission" date="2019-10" db="EMBL/GenBank/DDBJ databases">
        <title>Description of Paenibacillus glebae sp. nov.</title>
        <authorList>
            <person name="Carlier A."/>
            <person name="Qi S."/>
        </authorList>
    </citation>
    <scope>NUCLEOTIDE SEQUENCE</scope>
    <source>
        <strain evidence="9">LMG 31456</strain>
    </source>
</reference>
<feature type="transmembrane region" description="Helical" evidence="8">
    <location>
        <begin position="120"/>
        <end position="138"/>
    </location>
</feature>
<dbReference type="PANTHER" id="PTHR34975:SF2">
    <property type="entry name" value="SPORE GERMINATION PROTEIN A2"/>
    <property type="match status" value="1"/>
</dbReference>
<feature type="transmembrane region" description="Helical" evidence="8">
    <location>
        <begin position="218"/>
        <end position="240"/>
    </location>
</feature>
<evidence type="ECO:0000256" key="8">
    <source>
        <dbReference type="SAM" id="Phobius"/>
    </source>
</evidence>
<protein>
    <submittedName>
        <fullName evidence="9">GerAB/ArcD/ProY family transporter</fullName>
    </submittedName>
</protein>
<feature type="transmembrane region" description="Helical" evidence="8">
    <location>
        <begin position="271"/>
        <end position="294"/>
    </location>
</feature>
<accession>A0A972GX98</accession>
<evidence type="ECO:0000256" key="1">
    <source>
        <dbReference type="ARBA" id="ARBA00004141"/>
    </source>
</evidence>
<dbReference type="Pfam" id="PF03845">
    <property type="entry name" value="Spore_permease"/>
    <property type="match status" value="1"/>
</dbReference>
<feature type="transmembrane region" description="Helical" evidence="8">
    <location>
        <begin position="40"/>
        <end position="61"/>
    </location>
</feature>
<feature type="transmembrane region" description="Helical" evidence="8">
    <location>
        <begin position="12"/>
        <end position="34"/>
    </location>
</feature>
<dbReference type="Proteomes" id="UP000641588">
    <property type="component" value="Unassembled WGS sequence"/>
</dbReference>
<evidence type="ECO:0000313" key="10">
    <source>
        <dbReference type="Proteomes" id="UP000641588"/>
    </source>
</evidence>
<keyword evidence="6 8" id="KW-1133">Transmembrane helix</keyword>
<keyword evidence="5 8" id="KW-0812">Transmembrane</keyword>
<evidence type="ECO:0000256" key="7">
    <source>
        <dbReference type="ARBA" id="ARBA00023136"/>
    </source>
</evidence>
<gene>
    <name evidence="9" type="ORF">GC093_15225</name>
</gene>
<feature type="transmembrane region" description="Helical" evidence="8">
    <location>
        <begin position="145"/>
        <end position="163"/>
    </location>
</feature>
<keyword evidence="7 8" id="KW-0472">Membrane</keyword>
<evidence type="ECO:0000256" key="3">
    <source>
        <dbReference type="ARBA" id="ARBA00022448"/>
    </source>
</evidence>
<evidence type="ECO:0000256" key="6">
    <source>
        <dbReference type="ARBA" id="ARBA00022989"/>
    </source>
</evidence>
<evidence type="ECO:0000256" key="5">
    <source>
        <dbReference type="ARBA" id="ARBA00022692"/>
    </source>
</evidence>
<name>A0A972GX98_9BACL</name>
<dbReference type="PANTHER" id="PTHR34975">
    <property type="entry name" value="SPORE GERMINATION PROTEIN A2"/>
    <property type="match status" value="1"/>
</dbReference>
<feature type="transmembrane region" description="Helical" evidence="8">
    <location>
        <begin position="191"/>
        <end position="209"/>
    </location>
</feature>
<dbReference type="GO" id="GO:0009847">
    <property type="term" value="P:spore germination"/>
    <property type="evidence" value="ECO:0007669"/>
    <property type="project" value="InterPro"/>
</dbReference>
<comment type="caution">
    <text evidence="9">The sequence shown here is derived from an EMBL/GenBank/DDBJ whole genome shotgun (WGS) entry which is preliminary data.</text>
</comment>